<sequence>AAREEAADLARRLALASSRCQSLEELGSKAEQQHEVRVRDMAAAHQAELARLRERMHEQEDMLETQRQQLEVIYNA</sequence>
<dbReference type="EMBL" id="BLLF01006982">
    <property type="protein sequence ID" value="GFH32693.1"/>
    <property type="molecule type" value="Genomic_DNA"/>
</dbReference>
<evidence type="ECO:0000256" key="1">
    <source>
        <dbReference type="SAM" id="Coils"/>
    </source>
</evidence>
<dbReference type="AlphaFoldDB" id="A0A6A0AK99"/>
<feature type="coiled-coil region" evidence="1">
    <location>
        <begin position="6"/>
        <end position="69"/>
    </location>
</feature>
<keyword evidence="3" id="KW-1185">Reference proteome</keyword>
<keyword evidence="1" id="KW-0175">Coiled coil</keyword>
<proteinExistence type="predicted"/>
<feature type="non-terminal residue" evidence="2">
    <location>
        <position position="1"/>
    </location>
</feature>
<protein>
    <submittedName>
        <fullName evidence="2">Uncharacterized protein</fullName>
    </submittedName>
</protein>
<dbReference type="Proteomes" id="UP000485058">
    <property type="component" value="Unassembled WGS sequence"/>
</dbReference>
<name>A0A6A0AK99_HAELA</name>
<reference evidence="2 3" key="1">
    <citation type="submission" date="2020-02" db="EMBL/GenBank/DDBJ databases">
        <title>Draft genome sequence of Haematococcus lacustris strain NIES-144.</title>
        <authorList>
            <person name="Morimoto D."/>
            <person name="Nakagawa S."/>
            <person name="Yoshida T."/>
            <person name="Sawayama S."/>
        </authorList>
    </citation>
    <scope>NUCLEOTIDE SEQUENCE [LARGE SCALE GENOMIC DNA]</scope>
    <source>
        <strain evidence="2 3">NIES-144</strain>
    </source>
</reference>
<comment type="caution">
    <text evidence="2">The sequence shown here is derived from an EMBL/GenBank/DDBJ whole genome shotgun (WGS) entry which is preliminary data.</text>
</comment>
<gene>
    <name evidence="2" type="ORF">HaLaN_31951</name>
</gene>
<accession>A0A6A0AK99</accession>
<evidence type="ECO:0000313" key="3">
    <source>
        <dbReference type="Proteomes" id="UP000485058"/>
    </source>
</evidence>
<feature type="non-terminal residue" evidence="2">
    <location>
        <position position="76"/>
    </location>
</feature>
<organism evidence="2 3">
    <name type="scientific">Haematococcus lacustris</name>
    <name type="common">Green alga</name>
    <name type="synonym">Haematococcus pluvialis</name>
    <dbReference type="NCBI Taxonomy" id="44745"/>
    <lineage>
        <taxon>Eukaryota</taxon>
        <taxon>Viridiplantae</taxon>
        <taxon>Chlorophyta</taxon>
        <taxon>core chlorophytes</taxon>
        <taxon>Chlorophyceae</taxon>
        <taxon>CS clade</taxon>
        <taxon>Chlamydomonadales</taxon>
        <taxon>Haematococcaceae</taxon>
        <taxon>Haematococcus</taxon>
    </lineage>
</organism>
<evidence type="ECO:0000313" key="2">
    <source>
        <dbReference type="EMBL" id="GFH32693.1"/>
    </source>
</evidence>